<evidence type="ECO:0000256" key="4">
    <source>
        <dbReference type="ARBA" id="ARBA00022679"/>
    </source>
</evidence>
<evidence type="ECO:0000256" key="6">
    <source>
        <dbReference type="ARBA" id="ARBA00022989"/>
    </source>
</evidence>
<name>A0A841JSH9_9BACT</name>
<dbReference type="InterPro" id="IPR050297">
    <property type="entry name" value="LipidA_mod_glycosyltrf_83"/>
</dbReference>
<keyword evidence="11" id="KW-1185">Reference proteome</keyword>
<feature type="transmembrane region" description="Helical" evidence="8">
    <location>
        <begin position="267"/>
        <end position="290"/>
    </location>
</feature>
<feature type="transmembrane region" description="Helical" evidence="8">
    <location>
        <begin position="349"/>
        <end position="369"/>
    </location>
</feature>
<evidence type="ECO:0000256" key="8">
    <source>
        <dbReference type="SAM" id="Phobius"/>
    </source>
</evidence>
<evidence type="ECO:0000256" key="3">
    <source>
        <dbReference type="ARBA" id="ARBA00022676"/>
    </source>
</evidence>
<comment type="caution">
    <text evidence="10">The sequence shown here is derived from an EMBL/GenBank/DDBJ whole genome shotgun (WGS) entry which is preliminary data.</text>
</comment>
<dbReference type="PANTHER" id="PTHR33908">
    <property type="entry name" value="MANNOSYLTRANSFERASE YKCB-RELATED"/>
    <property type="match status" value="1"/>
</dbReference>
<keyword evidence="2" id="KW-1003">Cell membrane</keyword>
<evidence type="ECO:0000256" key="7">
    <source>
        <dbReference type="ARBA" id="ARBA00023136"/>
    </source>
</evidence>
<feature type="transmembrane region" description="Helical" evidence="8">
    <location>
        <begin position="297"/>
        <end position="314"/>
    </location>
</feature>
<feature type="transmembrane region" description="Helical" evidence="8">
    <location>
        <begin position="131"/>
        <end position="152"/>
    </location>
</feature>
<sequence>MVLQTSVSKFADETTREWKPESDSLGDTAKWALVFGLLTFTLHVVINLRAQHIGYGLFRDELYYLMCGRHLAWGYVDQPPMVALAARFTELLFGWHSLAQFRFLPSLAGALEVAGTGLLVREMGGRRAAQIIAMIGVMACPVVLAIDCFLSMNSLEPLFWMATAYSVLRAVHGKGQAWWAVAGVMAGLGLENKWNEVFFLIALLISLVLTPARKTLGRWLGVCIALIVLIALPNLLWQAQRGWPTLVWLHNASTQGKNIVYGPGLFLWNQVFITGPLSTFLWIAGLVWLLAGKRARGMRWVGVAYLLYLFGMMAMHANDYYLAPVYPMLFAAGGVAWEQWLKPGRMRRFLVPAYASLLLIYAALGIMSVQPVLTPAEYVRYIEPSGLRPREFNSLAKSPLPELMADMTGWREMADKLAEAYLLLPPADRSKAGILVENYGEASAVNIYRPDVPAAISGHQNYWYWGPQGHDGSVMVVFGENKATLEQQFTSVTEVARTTNPWGQPHEIGSIYVCRNAKLNLEENWPAMKKWF</sequence>
<dbReference type="OrthoDB" id="9811222at2"/>
<proteinExistence type="predicted"/>
<keyword evidence="7 8" id="KW-0472">Membrane</keyword>
<evidence type="ECO:0000313" key="11">
    <source>
        <dbReference type="Proteomes" id="UP000538666"/>
    </source>
</evidence>
<reference evidence="10 11" key="1">
    <citation type="submission" date="2020-08" db="EMBL/GenBank/DDBJ databases">
        <title>Genomic Encyclopedia of Type Strains, Phase IV (KMG-IV): sequencing the most valuable type-strain genomes for metagenomic binning, comparative biology and taxonomic classification.</title>
        <authorList>
            <person name="Goeker M."/>
        </authorList>
    </citation>
    <scope>NUCLEOTIDE SEQUENCE [LARGE SCALE GENOMIC DNA]</scope>
    <source>
        <strain evidence="10 11">DSM 103733</strain>
    </source>
</reference>
<evidence type="ECO:0000313" key="10">
    <source>
        <dbReference type="EMBL" id="MBB6144266.1"/>
    </source>
</evidence>
<feature type="transmembrane region" description="Helical" evidence="8">
    <location>
        <begin position="194"/>
        <end position="212"/>
    </location>
</feature>
<keyword evidence="5 8" id="KW-0812">Transmembrane</keyword>
<keyword evidence="4" id="KW-0808">Transferase</keyword>
<protein>
    <recommendedName>
        <fullName evidence="9">Glycosyltransferase RgtA/B/C/D-like domain-containing protein</fullName>
    </recommendedName>
</protein>
<feature type="domain" description="Glycosyltransferase RgtA/B/C/D-like" evidence="9">
    <location>
        <begin position="77"/>
        <end position="237"/>
    </location>
</feature>
<organism evidence="10 11">
    <name type="scientific">Silvibacterium bohemicum</name>
    <dbReference type="NCBI Taxonomy" id="1577686"/>
    <lineage>
        <taxon>Bacteria</taxon>
        <taxon>Pseudomonadati</taxon>
        <taxon>Acidobacteriota</taxon>
        <taxon>Terriglobia</taxon>
        <taxon>Terriglobales</taxon>
        <taxon>Acidobacteriaceae</taxon>
        <taxon>Silvibacterium</taxon>
    </lineage>
</organism>
<dbReference type="Pfam" id="PF13231">
    <property type="entry name" value="PMT_2"/>
    <property type="match status" value="1"/>
</dbReference>
<keyword evidence="6 8" id="KW-1133">Transmembrane helix</keyword>
<dbReference type="GO" id="GO:0005886">
    <property type="term" value="C:plasma membrane"/>
    <property type="evidence" value="ECO:0007669"/>
    <property type="project" value="UniProtKB-SubCell"/>
</dbReference>
<dbReference type="GO" id="GO:0016763">
    <property type="term" value="F:pentosyltransferase activity"/>
    <property type="evidence" value="ECO:0007669"/>
    <property type="project" value="TreeGrafter"/>
</dbReference>
<feature type="transmembrane region" description="Helical" evidence="8">
    <location>
        <begin position="31"/>
        <end position="50"/>
    </location>
</feature>
<evidence type="ECO:0000256" key="5">
    <source>
        <dbReference type="ARBA" id="ARBA00022692"/>
    </source>
</evidence>
<dbReference type="PANTHER" id="PTHR33908:SF11">
    <property type="entry name" value="MEMBRANE PROTEIN"/>
    <property type="match status" value="1"/>
</dbReference>
<comment type="subcellular location">
    <subcellularLocation>
        <location evidence="1">Cell membrane</location>
        <topology evidence="1">Multi-pass membrane protein</topology>
    </subcellularLocation>
</comment>
<dbReference type="EMBL" id="JACHEK010000004">
    <property type="protein sequence ID" value="MBB6144266.1"/>
    <property type="molecule type" value="Genomic_DNA"/>
</dbReference>
<gene>
    <name evidence="10" type="ORF">HNQ77_002218</name>
</gene>
<keyword evidence="3" id="KW-0328">Glycosyltransferase</keyword>
<feature type="transmembrane region" description="Helical" evidence="8">
    <location>
        <begin position="320"/>
        <end position="337"/>
    </location>
</feature>
<evidence type="ECO:0000259" key="9">
    <source>
        <dbReference type="Pfam" id="PF13231"/>
    </source>
</evidence>
<accession>A0A841JSH9</accession>
<dbReference type="GO" id="GO:0009103">
    <property type="term" value="P:lipopolysaccharide biosynthetic process"/>
    <property type="evidence" value="ECO:0007669"/>
    <property type="project" value="UniProtKB-ARBA"/>
</dbReference>
<dbReference type="InterPro" id="IPR038731">
    <property type="entry name" value="RgtA/B/C-like"/>
</dbReference>
<dbReference type="AlphaFoldDB" id="A0A841JSH9"/>
<feature type="transmembrane region" description="Helical" evidence="8">
    <location>
        <begin position="219"/>
        <end position="237"/>
    </location>
</feature>
<dbReference type="Proteomes" id="UP000538666">
    <property type="component" value="Unassembled WGS sequence"/>
</dbReference>
<dbReference type="RefSeq" id="WP_050059089.1">
    <property type="nucleotide sequence ID" value="NZ_JACHEK010000004.1"/>
</dbReference>
<evidence type="ECO:0000256" key="2">
    <source>
        <dbReference type="ARBA" id="ARBA00022475"/>
    </source>
</evidence>
<evidence type="ECO:0000256" key="1">
    <source>
        <dbReference type="ARBA" id="ARBA00004651"/>
    </source>
</evidence>